<dbReference type="Proteomes" id="UP001152646">
    <property type="component" value="Unassembled WGS sequence"/>
</dbReference>
<name>A0A9W4JVH2_9EURO</name>
<dbReference type="Proteomes" id="UP001152649">
    <property type="component" value="Unassembled WGS sequence"/>
</dbReference>
<reference evidence="3" key="1">
    <citation type="submission" date="2021-07" db="EMBL/GenBank/DDBJ databases">
        <authorList>
            <person name="Branca A.L. A."/>
        </authorList>
    </citation>
    <scope>NUCLEOTIDE SEQUENCE</scope>
</reference>
<dbReference type="EMBL" id="CAJVPG010000433">
    <property type="protein sequence ID" value="CAG8416814.1"/>
    <property type="molecule type" value="Genomic_DNA"/>
</dbReference>
<protein>
    <submittedName>
        <fullName evidence="3">Uncharacterized protein</fullName>
    </submittedName>
</protein>
<dbReference type="EMBL" id="CAJVPA010000198">
    <property type="protein sequence ID" value="CAG8395129.1"/>
    <property type="molecule type" value="Genomic_DNA"/>
</dbReference>
<dbReference type="Proteomes" id="UP001152592">
    <property type="component" value="Unassembled WGS sequence"/>
</dbReference>
<dbReference type="AlphaFoldDB" id="A0A9W4JVH2"/>
<gene>
    <name evidence="2" type="ORF">PSALAMII_LOCUS7432</name>
    <name evidence="1" type="ORF">PSALAMII_LOCUS7499</name>
    <name evidence="3" type="ORF">PSALAMII_LOCUS9426</name>
</gene>
<accession>A0A9W4JVH2</accession>
<evidence type="ECO:0000313" key="2">
    <source>
        <dbReference type="EMBL" id="CAG8398630.1"/>
    </source>
</evidence>
<comment type="caution">
    <text evidence="3">The sequence shown here is derived from an EMBL/GenBank/DDBJ whole genome shotgun (WGS) entry which is preliminary data.</text>
</comment>
<sequence length="104" mass="11943">MIYQTYTTSRSQPARVPPETLETMGRTVDQEVHAAFVEFRAKEDDKVREDAFSKPSYTCVMVLIQETRISVPFSSMYLLPANPREEYVATKTTSSRMSWLARPS</sequence>
<dbReference type="EMBL" id="CAJVPD010000251">
    <property type="protein sequence ID" value="CAG8398630.1"/>
    <property type="molecule type" value="Genomic_DNA"/>
</dbReference>
<proteinExistence type="predicted"/>
<evidence type="ECO:0000313" key="3">
    <source>
        <dbReference type="EMBL" id="CAG8416814.1"/>
    </source>
</evidence>
<keyword evidence="4" id="KW-1185">Reference proteome</keyword>
<organism evidence="3 4">
    <name type="scientific">Penicillium salamii</name>
    <dbReference type="NCBI Taxonomy" id="1612424"/>
    <lineage>
        <taxon>Eukaryota</taxon>
        <taxon>Fungi</taxon>
        <taxon>Dikarya</taxon>
        <taxon>Ascomycota</taxon>
        <taxon>Pezizomycotina</taxon>
        <taxon>Eurotiomycetes</taxon>
        <taxon>Eurotiomycetidae</taxon>
        <taxon>Eurotiales</taxon>
        <taxon>Aspergillaceae</taxon>
        <taxon>Penicillium</taxon>
    </lineage>
</organism>
<dbReference type="OrthoDB" id="3549121at2759"/>
<evidence type="ECO:0000313" key="4">
    <source>
        <dbReference type="Proteomes" id="UP001152649"/>
    </source>
</evidence>
<evidence type="ECO:0000313" key="1">
    <source>
        <dbReference type="EMBL" id="CAG8395129.1"/>
    </source>
</evidence>